<dbReference type="PANTHER" id="PTHR23088:SF30">
    <property type="entry name" value="OMEGA-AMIDASE NIT2"/>
    <property type="match status" value="1"/>
</dbReference>
<keyword evidence="1" id="KW-0378">Hydrolase</keyword>
<dbReference type="InterPro" id="IPR036526">
    <property type="entry name" value="C-N_Hydrolase_sf"/>
</dbReference>
<dbReference type="Pfam" id="PF00795">
    <property type="entry name" value="CN_hydrolase"/>
    <property type="match status" value="1"/>
</dbReference>
<dbReference type="Proteomes" id="UP001211065">
    <property type="component" value="Unassembled WGS sequence"/>
</dbReference>
<dbReference type="AlphaFoldDB" id="A0AAD5U224"/>
<dbReference type="EMBL" id="JADGJW010000342">
    <property type="protein sequence ID" value="KAJ3219339.1"/>
    <property type="molecule type" value="Genomic_DNA"/>
</dbReference>
<evidence type="ECO:0000259" key="2">
    <source>
        <dbReference type="PROSITE" id="PS50263"/>
    </source>
</evidence>
<evidence type="ECO:0000256" key="1">
    <source>
        <dbReference type="ARBA" id="ARBA00022801"/>
    </source>
</evidence>
<dbReference type="SUPFAM" id="SSF56317">
    <property type="entry name" value="Carbon-nitrogen hydrolase"/>
    <property type="match status" value="1"/>
</dbReference>
<feature type="domain" description="CN hydrolase" evidence="2">
    <location>
        <begin position="1"/>
        <end position="177"/>
    </location>
</feature>
<dbReference type="Gene3D" id="3.60.110.10">
    <property type="entry name" value="Carbon-nitrogen hydrolase"/>
    <property type="match status" value="1"/>
</dbReference>
<dbReference type="GO" id="GO:0005739">
    <property type="term" value="C:mitochondrion"/>
    <property type="evidence" value="ECO:0007669"/>
    <property type="project" value="TreeGrafter"/>
</dbReference>
<dbReference type="GO" id="GO:0006107">
    <property type="term" value="P:oxaloacetate metabolic process"/>
    <property type="evidence" value="ECO:0007669"/>
    <property type="project" value="TreeGrafter"/>
</dbReference>
<dbReference type="PANTHER" id="PTHR23088">
    <property type="entry name" value="NITRILASE-RELATED"/>
    <property type="match status" value="1"/>
</dbReference>
<gene>
    <name evidence="3" type="ORF">HK099_004736</name>
</gene>
<evidence type="ECO:0000313" key="3">
    <source>
        <dbReference type="EMBL" id="KAJ3219339.1"/>
    </source>
</evidence>
<dbReference type="GO" id="GO:0006528">
    <property type="term" value="P:asparagine metabolic process"/>
    <property type="evidence" value="ECO:0007669"/>
    <property type="project" value="TreeGrafter"/>
</dbReference>
<proteinExistence type="predicted"/>
<name>A0AAD5U224_9FUNG</name>
<dbReference type="CDD" id="cd07572">
    <property type="entry name" value="nit"/>
    <property type="match status" value="1"/>
</dbReference>
<accession>A0AAD5U224</accession>
<dbReference type="GO" id="GO:0006541">
    <property type="term" value="P:glutamine metabolic process"/>
    <property type="evidence" value="ECO:0007669"/>
    <property type="project" value="TreeGrafter"/>
</dbReference>
<evidence type="ECO:0000313" key="4">
    <source>
        <dbReference type="Proteomes" id="UP001211065"/>
    </source>
</evidence>
<dbReference type="GO" id="GO:0050152">
    <property type="term" value="F:omega-amidase activity"/>
    <property type="evidence" value="ECO:0007669"/>
    <property type="project" value="TreeGrafter"/>
</dbReference>
<dbReference type="InterPro" id="IPR045254">
    <property type="entry name" value="Nit1/2_C-N_Hydrolase"/>
</dbReference>
<reference evidence="3" key="1">
    <citation type="submission" date="2020-05" db="EMBL/GenBank/DDBJ databases">
        <title>Phylogenomic resolution of chytrid fungi.</title>
        <authorList>
            <person name="Stajich J.E."/>
            <person name="Amses K."/>
            <person name="Simmons R."/>
            <person name="Seto K."/>
            <person name="Myers J."/>
            <person name="Bonds A."/>
            <person name="Quandt C.A."/>
            <person name="Barry K."/>
            <person name="Liu P."/>
            <person name="Grigoriev I."/>
            <person name="Longcore J.E."/>
            <person name="James T.Y."/>
        </authorList>
    </citation>
    <scope>NUCLEOTIDE SEQUENCE</scope>
    <source>
        <strain evidence="3">JEL0476</strain>
    </source>
</reference>
<protein>
    <recommendedName>
        <fullName evidence="2">CN hydrolase domain-containing protein</fullName>
    </recommendedName>
</protein>
<feature type="non-terminal residue" evidence="3">
    <location>
        <position position="203"/>
    </location>
</feature>
<organism evidence="3 4">
    <name type="scientific">Clydaea vesicula</name>
    <dbReference type="NCBI Taxonomy" id="447962"/>
    <lineage>
        <taxon>Eukaryota</taxon>
        <taxon>Fungi</taxon>
        <taxon>Fungi incertae sedis</taxon>
        <taxon>Chytridiomycota</taxon>
        <taxon>Chytridiomycota incertae sedis</taxon>
        <taxon>Chytridiomycetes</taxon>
        <taxon>Lobulomycetales</taxon>
        <taxon>Lobulomycetaceae</taxon>
        <taxon>Clydaea</taxon>
    </lineage>
</organism>
<dbReference type="PROSITE" id="PS50263">
    <property type="entry name" value="CN_HYDROLASE"/>
    <property type="match status" value="1"/>
</dbReference>
<dbReference type="InterPro" id="IPR001110">
    <property type="entry name" value="UPF0012_CS"/>
</dbReference>
<dbReference type="InterPro" id="IPR003010">
    <property type="entry name" value="C-N_Hydrolase"/>
</dbReference>
<sequence length="203" mass="22808">MAKEANVHLIGGSFPEKLNDKFYNTCTIFDNKGLLLGIHRKIHLFDINIKGKQTFKESEILSPGNEVTMVKTKFGPIGIGICYDLRFPELAMIAARKGCIAMIYPGAFNTTTGPLHWELLLRSRAVDNQFYVAACSPARDLSATYHAYGHSIIIDPMGKILSECGENEDIVYGEIDLQFLKDTRESIPVSIQRRFDIYKDVSE</sequence>
<comment type="caution">
    <text evidence="3">The sequence shown here is derived from an EMBL/GenBank/DDBJ whole genome shotgun (WGS) entry which is preliminary data.</text>
</comment>
<dbReference type="PROSITE" id="PS01227">
    <property type="entry name" value="UPF0012"/>
    <property type="match status" value="1"/>
</dbReference>
<keyword evidence="4" id="KW-1185">Reference proteome</keyword>